<dbReference type="Pfam" id="PF21834">
    <property type="entry name" value="DUF6894"/>
    <property type="match status" value="1"/>
</dbReference>
<dbReference type="RefSeq" id="WP_238201988.1">
    <property type="nucleotide sequence ID" value="NZ_BPQE01000007.1"/>
</dbReference>
<evidence type="ECO:0000313" key="2">
    <source>
        <dbReference type="EMBL" id="MDQ0447431.1"/>
    </source>
</evidence>
<evidence type="ECO:0000259" key="1">
    <source>
        <dbReference type="Pfam" id="PF21834"/>
    </source>
</evidence>
<dbReference type="InterPro" id="IPR054189">
    <property type="entry name" value="DUF6894"/>
</dbReference>
<gene>
    <name evidence="2" type="ORF">QO012_001927</name>
</gene>
<accession>A0ABU0I126</accession>
<protein>
    <recommendedName>
        <fullName evidence="1">DUF6894 domain-containing protein</fullName>
    </recommendedName>
</protein>
<feature type="domain" description="DUF6894" evidence="1">
    <location>
        <begin position="4"/>
        <end position="69"/>
    </location>
</feature>
<dbReference type="Proteomes" id="UP001231124">
    <property type="component" value="Unassembled WGS sequence"/>
</dbReference>
<name>A0ABU0I126_9HYPH</name>
<dbReference type="EMBL" id="JAUSVP010000004">
    <property type="protein sequence ID" value="MDQ0447431.1"/>
    <property type="molecule type" value="Genomic_DNA"/>
</dbReference>
<reference evidence="2 3" key="1">
    <citation type="submission" date="2023-07" db="EMBL/GenBank/DDBJ databases">
        <title>Genomic Encyclopedia of Type Strains, Phase IV (KMG-IV): sequencing the most valuable type-strain genomes for metagenomic binning, comparative biology and taxonomic classification.</title>
        <authorList>
            <person name="Goeker M."/>
        </authorList>
    </citation>
    <scope>NUCLEOTIDE SEQUENCE [LARGE SCALE GENOMIC DNA]</scope>
    <source>
        <strain evidence="2 3">DSM 19013</strain>
    </source>
</reference>
<keyword evidence="3" id="KW-1185">Reference proteome</keyword>
<sequence>MRAYFNIVLDGQVLPDPVGQEVVDEAELRAAAFVVVRALVQRYGGAAQLLDASLRVTDADGAVLLALSFFEALYLPIEVKADPNRRRTTPRDREGPTLPGAALSFFRRVGDAVSARVQSRSGT</sequence>
<proteinExistence type="predicted"/>
<evidence type="ECO:0000313" key="3">
    <source>
        <dbReference type="Proteomes" id="UP001231124"/>
    </source>
</evidence>
<comment type="caution">
    <text evidence="2">The sequence shown here is derived from an EMBL/GenBank/DDBJ whole genome shotgun (WGS) entry which is preliminary data.</text>
</comment>
<organism evidence="2 3">
    <name type="scientific">Methylobacterium aerolatum</name>
    <dbReference type="NCBI Taxonomy" id="418708"/>
    <lineage>
        <taxon>Bacteria</taxon>
        <taxon>Pseudomonadati</taxon>
        <taxon>Pseudomonadota</taxon>
        <taxon>Alphaproteobacteria</taxon>
        <taxon>Hyphomicrobiales</taxon>
        <taxon>Methylobacteriaceae</taxon>
        <taxon>Methylobacterium</taxon>
    </lineage>
</organism>